<protein>
    <recommendedName>
        <fullName evidence="1">ABM domain-containing protein</fullName>
    </recommendedName>
</protein>
<dbReference type="GO" id="GO:0003824">
    <property type="term" value="F:catalytic activity"/>
    <property type="evidence" value="ECO:0007669"/>
    <property type="project" value="TreeGrafter"/>
</dbReference>
<dbReference type="RefSeq" id="WP_147111426.1">
    <property type="nucleotide sequence ID" value="NZ_BJVJ01000052.1"/>
</dbReference>
<dbReference type="PROSITE" id="PS51725">
    <property type="entry name" value="ABM"/>
    <property type="match status" value="1"/>
</dbReference>
<dbReference type="PANTHER" id="PTHR33336">
    <property type="entry name" value="QUINOL MONOOXYGENASE YGIN-RELATED"/>
    <property type="match status" value="1"/>
</dbReference>
<dbReference type="InterPro" id="IPR011008">
    <property type="entry name" value="Dimeric_a/b-barrel"/>
</dbReference>
<gene>
    <name evidence="2" type="ORF">PSU4_43160</name>
</gene>
<proteinExistence type="predicted"/>
<evidence type="ECO:0000313" key="3">
    <source>
        <dbReference type="Proteomes" id="UP000321685"/>
    </source>
</evidence>
<dbReference type="Proteomes" id="UP000321685">
    <property type="component" value="Unassembled WGS sequence"/>
</dbReference>
<dbReference type="AlphaFoldDB" id="A0A511DKN8"/>
<sequence length="106" mass="12224">MIFIALKAKIRPEKRDEWLKGIAQYTADVNAEPGNISFEYFESTEHPNEFAILEAFVDSAAGEAHVAMDHVKKFFEWMPYQVAERPKIIYQELDGWNDMAEVTPAE</sequence>
<dbReference type="EMBL" id="BJVJ01000052">
    <property type="protein sequence ID" value="GEL25362.1"/>
    <property type="molecule type" value="Genomic_DNA"/>
</dbReference>
<organism evidence="2 3">
    <name type="scientific">Pseudonocardia sulfidoxydans NBRC 16205</name>
    <dbReference type="NCBI Taxonomy" id="1223511"/>
    <lineage>
        <taxon>Bacteria</taxon>
        <taxon>Bacillati</taxon>
        <taxon>Actinomycetota</taxon>
        <taxon>Actinomycetes</taxon>
        <taxon>Pseudonocardiales</taxon>
        <taxon>Pseudonocardiaceae</taxon>
        <taxon>Pseudonocardia</taxon>
    </lineage>
</organism>
<dbReference type="InterPro" id="IPR007138">
    <property type="entry name" value="ABM_dom"/>
</dbReference>
<feature type="domain" description="ABM" evidence="1">
    <location>
        <begin position="2"/>
        <end position="90"/>
    </location>
</feature>
<dbReference type="PANTHER" id="PTHR33336:SF3">
    <property type="entry name" value="ABM DOMAIN-CONTAINING PROTEIN"/>
    <property type="match status" value="1"/>
</dbReference>
<dbReference type="Gene3D" id="3.30.70.100">
    <property type="match status" value="1"/>
</dbReference>
<comment type="caution">
    <text evidence="2">The sequence shown here is derived from an EMBL/GenBank/DDBJ whole genome shotgun (WGS) entry which is preliminary data.</text>
</comment>
<dbReference type="InterPro" id="IPR050744">
    <property type="entry name" value="AI-2_Isomerase_LsrG"/>
</dbReference>
<evidence type="ECO:0000313" key="2">
    <source>
        <dbReference type="EMBL" id="GEL25362.1"/>
    </source>
</evidence>
<dbReference type="Pfam" id="PF03992">
    <property type="entry name" value="ABM"/>
    <property type="match status" value="1"/>
</dbReference>
<reference evidence="2 3" key="1">
    <citation type="submission" date="2019-07" db="EMBL/GenBank/DDBJ databases">
        <title>Whole genome shotgun sequence of Pseudonocardia sulfidoxydans NBRC 16205.</title>
        <authorList>
            <person name="Hosoyama A."/>
            <person name="Uohara A."/>
            <person name="Ohji S."/>
            <person name="Ichikawa N."/>
        </authorList>
    </citation>
    <scope>NUCLEOTIDE SEQUENCE [LARGE SCALE GENOMIC DNA]</scope>
    <source>
        <strain evidence="2 3">NBRC 16205</strain>
    </source>
</reference>
<evidence type="ECO:0000259" key="1">
    <source>
        <dbReference type="PROSITE" id="PS51725"/>
    </source>
</evidence>
<dbReference type="SUPFAM" id="SSF54909">
    <property type="entry name" value="Dimeric alpha+beta barrel"/>
    <property type="match status" value="1"/>
</dbReference>
<dbReference type="OrthoDB" id="8452260at2"/>
<keyword evidence="3" id="KW-1185">Reference proteome</keyword>
<accession>A0A511DKN8</accession>
<name>A0A511DKN8_9PSEU</name>